<feature type="domain" description="Spore protein YkvP/CgeB glycosyl transferase-like" evidence="2">
    <location>
        <begin position="309"/>
        <end position="426"/>
    </location>
</feature>
<gene>
    <name evidence="3" type="ORF">F542_3310</name>
</gene>
<evidence type="ECO:0000259" key="1">
    <source>
        <dbReference type="Pfam" id="PF01755"/>
    </source>
</evidence>
<dbReference type="Pfam" id="PF01755">
    <property type="entry name" value="Glyco_transf_25"/>
    <property type="match status" value="1"/>
</dbReference>
<dbReference type="KEGG" id="btre:F542_3310"/>
<name>A0A4V7I7T3_BIBTR</name>
<sequence>MEKQNLPKSNSDMEMYLISQLKDKYEEISNLKEKFMHSNQNNRLLKHSYQQKKKEFEIEVRSKQEEIITLGHKVELLAQVNANLHADVRSLRATIALFENSLSWKITRPLRIMMKIIKKSLSLLSRIAKEPSLIKKGIIATKKYGVKYAINKVLNITRDVNNRVSVNKAVFELHKQRQIYILTTKHCFFIAKLIQENLNKLNISSDIVYGKPVNGFGDGIHFVICPQMFDELPSVYIAFQLEQSVSSRWFTDNYIRTLENSYAIFDYSLENIKFLQSKGLYYQQIYFMPLAYNAYYAEDYISSDKEEYDVLFYGDINNERRKKFIENLSKKFKVKIVKDVFGEELYKELNKAKVIVNIHYYEGALLETTRLYECLSLNKLIVSETSSDIDKHKDMQKCIDFIEVGDVDAMCERVDFWLKNDEKRKEQIRFNIDYLNQSPNWFEYYFMRFMLANDWIDFEKFYEIAGRHIHFDTDFICLGLPESVDRITDFEKDNHYNIQLFPGLRHKKGWIGCGMSYKFMLKKAQEQKIKQITICEDDVEFKQGFEQKYSQIKDYLNSKNDWDVFSGLIADLHSNVKILTIENSNGNAYIHLDKMTSMVFNIYSEKFYPKLLAWDEKNHNVEENAVDRFIENTVECITITTNPYLVGHKEDLHSTLWGANNSIYSEMIKTSERKLSEKIKNFNHKV</sequence>
<organism evidence="3 4">
    <name type="scientific">Bibersteinia trehalosi USDA-ARS-USMARC-188</name>
    <dbReference type="NCBI Taxonomy" id="1263829"/>
    <lineage>
        <taxon>Bacteria</taxon>
        <taxon>Pseudomonadati</taxon>
        <taxon>Pseudomonadota</taxon>
        <taxon>Gammaproteobacteria</taxon>
        <taxon>Pasteurellales</taxon>
        <taxon>Pasteurellaceae</taxon>
        <taxon>Bibersteinia</taxon>
    </lineage>
</organism>
<keyword evidence="3" id="KW-0489">Methyltransferase</keyword>
<protein>
    <submittedName>
        <fullName evidence="3">Methyltransferase type 11</fullName>
    </submittedName>
</protein>
<evidence type="ECO:0000313" key="4">
    <source>
        <dbReference type="Proteomes" id="UP000019091"/>
    </source>
</evidence>
<dbReference type="RefSeq" id="WP_015433338.1">
    <property type="nucleotide sequence ID" value="NZ_CP006954.1"/>
</dbReference>
<keyword evidence="3" id="KW-0808">Transferase</keyword>
<dbReference type="EMBL" id="CP006954">
    <property type="protein sequence ID" value="AHG81049.1"/>
    <property type="molecule type" value="Genomic_DNA"/>
</dbReference>
<dbReference type="GO" id="GO:0008168">
    <property type="term" value="F:methyltransferase activity"/>
    <property type="evidence" value="ECO:0007669"/>
    <property type="project" value="UniProtKB-KW"/>
</dbReference>
<dbReference type="OrthoDB" id="6493506at2"/>
<dbReference type="InterPro" id="IPR055259">
    <property type="entry name" value="YkvP/CgeB_Glyco_trans-like"/>
</dbReference>
<evidence type="ECO:0000259" key="2">
    <source>
        <dbReference type="Pfam" id="PF13524"/>
    </source>
</evidence>
<accession>A0A4V7I7T3</accession>
<proteinExistence type="predicted"/>
<dbReference type="InterPro" id="IPR002654">
    <property type="entry name" value="Glyco_trans_25"/>
</dbReference>
<reference evidence="3 4" key="1">
    <citation type="journal article" date="2014" name="Genome Announc.">
        <title>Complete Closed Genome Sequences of Three Bibersteinia trehalosi Nasopharyngeal Isolates from Cattle with Shipping Fever.</title>
        <authorList>
            <person name="Harhay G.P."/>
            <person name="McVey D.S."/>
            <person name="Koren S."/>
            <person name="Phillippy A.M."/>
            <person name="Bono J."/>
            <person name="Harhay D.M."/>
            <person name="Clawson M.L."/>
            <person name="Heaton M.P."/>
            <person name="Chitko-McKown C.G."/>
            <person name="Korlach J."/>
            <person name="Smith T.P."/>
        </authorList>
    </citation>
    <scope>NUCLEOTIDE SEQUENCE [LARGE SCALE GENOMIC DNA]</scope>
    <source>
        <strain evidence="3 4">USDA-ARS-USMARC-188</strain>
    </source>
</reference>
<dbReference type="AlphaFoldDB" id="A0A4V7I7T3"/>
<dbReference type="Gene3D" id="3.40.50.2000">
    <property type="entry name" value="Glycogen Phosphorylase B"/>
    <property type="match status" value="1"/>
</dbReference>
<dbReference type="GO" id="GO:0032259">
    <property type="term" value="P:methylation"/>
    <property type="evidence" value="ECO:0007669"/>
    <property type="project" value="UniProtKB-KW"/>
</dbReference>
<dbReference type="Pfam" id="PF13524">
    <property type="entry name" value="Glyco_trans_1_2"/>
    <property type="match status" value="1"/>
</dbReference>
<feature type="domain" description="Glycosyl transferase family 25" evidence="1">
    <location>
        <begin position="508"/>
        <end position="559"/>
    </location>
</feature>
<evidence type="ECO:0000313" key="3">
    <source>
        <dbReference type="EMBL" id="AHG81049.1"/>
    </source>
</evidence>
<dbReference type="Proteomes" id="UP000019091">
    <property type="component" value="Chromosome"/>
</dbReference>